<comment type="caution">
    <text evidence="9">The sequence shown here is derived from an EMBL/GenBank/DDBJ whole genome shotgun (WGS) entry which is preliminary data.</text>
</comment>
<sequence>MSELKLSAIQQRVLTILQNEQKAISAYALLEKVKPYGLQSPVQIYRILKKLSGHGLILRLDTLNKYLAYELRNKKNYLLVTICTECQTVQILDSPQFTQVIEQSLVHQDFSPKHHCLELLGQCALCFSKRNKPFIKISEKANG</sequence>
<keyword evidence="2" id="KW-0678">Repressor</keyword>
<evidence type="ECO:0000313" key="9">
    <source>
        <dbReference type="EMBL" id="KYQ70683.1"/>
    </source>
</evidence>
<dbReference type="SUPFAM" id="SSF46785">
    <property type="entry name" value="Winged helix' DNA-binding domain"/>
    <property type="match status" value="1"/>
</dbReference>
<evidence type="ECO:0000313" key="10">
    <source>
        <dbReference type="Proteomes" id="UP000076276"/>
    </source>
</evidence>
<keyword evidence="7" id="KW-0479">Metal-binding</keyword>
<name>A0A151XXX9_9GAMM</name>
<comment type="cofactor">
    <cofactor evidence="8">
        <name>Mn(2+)</name>
        <dbReference type="ChEBI" id="CHEBI:29035"/>
    </cofactor>
    <cofactor evidence="8">
        <name>Fe(2+)</name>
        <dbReference type="ChEBI" id="CHEBI:29033"/>
    </cofactor>
    <text evidence="8">Binds 1 Mn(2+) or Fe(2+) ion per subunit.</text>
</comment>
<dbReference type="InterPro" id="IPR002481">
    <property type="entry name" value="FUR"/>
</dbReference>
<keyword evidence="4" id="KW-0805">Transcription regulation</keyword>
<feature type="binding site" evidence="7">
    <location>
        <position position="83"/>
    </location>
    <ligand>
        <name>Zn(2+)</name>
        <dbReference type="ChEBI" id="CHEBI:29105"/>
    </ligand>
</feature>
<feature type="binding site" evidence="8">
    <location>
        <position position="115"/>
    </location>
    <ligand>
        <name>Fe cation</name>
        <dbReference type="ChEBI" id="CHEBI:24875"/>
    </ligand>
</feature>
<keyword evidence="8" id="KW-0408">Iron</keyword>
<dbReference type="GO" id="GO:0046872">
    <property type="term" value="F:metal ion binding"/>
    <property type="evidence" value="ECO:0007669"/>
    <property type="project" value="UniProtKB-KW"/>
</dbReference>
<keyword evidence="5" id="KW-0238">DNA-binding</keyword>
<protein>
    <submittedName>
        <fullName evidence="9">Fur family transcriptional regulator</fullName>
    </submittedName>
</protein>
<reference evidence="9 10" key="1">
    <citation type="submission" date="2016-03" db="EMBL/GenBank/DDBJ databases">
        <title>Acinetobacter genomospecies 28 strain ANC 4149.</title>
        <authorList>
            <person name="Radolfova-Krizova L."/>
            <person name="Nemec A."/>
        </authorList>
    </citation>
    <scope>NUCLEOTIDE SEQUENCE [LARGE SCALE GENOMIC DNA]</scope>
    <source>
        <strain evidence="9 10">ANC 4149</strain>
    </source>
</reference>
<feature type="binding site" evidence="7">
    <location>
        <position position="86"/>
    </location>
    <ligand>
        <name>Zn(2+)</name>
        <dbReference type="ChEBI" id="CHEBI:29105"/>
    </ligand>
</feature>
<dbReference type="InterPro" id="IPR036390">
    <property type="entry name" value="WH_DNA-bd_sf"/>
</dbReference>
<dbReference type="OrthoDB" id="9801127at2"/>
<evidence type="ECO:0000256" key="2">
    <source>
        <dbReference type="ARBA" id="ARBA00022491"/>
    </source>
</evidence>
<dbReference type="EMBL" id="LUAW01000048">
    <property type="protein sequence ID" value="KYQ70683.1"/>
    <property type="molecule type" value="Genomic_DNA"/>
</dbReference>
<evidence type="ECO:0000256" key="1">
    <source>
        <dbReference type="ARBA" id="ARBA00007957"/>
    </source>
</evidence>
<dbReference type="STRING" id="1806892.AZH43_17535"/>
<keyword evidence="6" id="KW-0804">Transcription</keyword>
<dbReference type="Proteomes" id="UP000076276">
    <property type="component" value="Unassembled WGS sequence"/>
</dbReference>
<evidence type="ECO:0000256" key="7">
    <source>
        <dbReference type="PIRSR" id="PIRSR602481-1"/>
    </source>
</evidence>
<comment type="similarity">
    <text evidence="1">Belongs to the Fur family.</text>
</comment>
<dbReference type="Gene3D" id="3.30.1490.190">
    <property type="match status" value="1"/>
</dbReference>
<feature type="binding site" evidence="7">
    <location>
        <position position="126"/>
    </location>
    <ligand>
        <name>Zn(2+)</name>
        <dbReference type="ChEBI" id="CHEBI:29105"/>
    </ligand>
</feature>
<gene>
    <name evidence="9" type="ORF">AZH43_17535</name>
</gene>
<evidence type="ECO:0000256" key="4">
    <source>
        <dbReference type="ARBA" id="ARBA00023015"/>
    </source>
</evidence>
<evidence type="ECO:0000256" key="3">
    <source>
        <dbReference type="ARBA" id="ARBA00022833"/>
    </source>
</evidence>
<evidence type="ECO:0000256" key="6">
    <source>
        <dbReference type="ARBA" id="ARBA00023163"/>
    </source>
</evidence>
<dbReference type="GO" id="GO:0003677">
    <property type="term" value="F:DNA binding"/>
    <property type="evidence" value="ECO:0007669"/>
    <property type="project" value="UniProtKB-KW"/>
</dbReference>
<dbReference type="RefSeq" id="WP_067671823.1">
    <property type="nucleotide sequence ID" value="NZ_CBCSIK010000006.1"/>
</dbReference>
<dbReference type="InterPro" id="IPR036388">
    <property type="entry name" value="WH-like_DNA-bd_sf"/>
</dbReference>
<keyword evidence="10" id="KW-1185">Reference proteome</keyword>
<dbReference type="AlphaFoldDB" id="A0A151XXX9"/>
<keyword evidence="3 7" id="KW-0862">Zinc</keyword>
<evidence type="ECO:0000256" key="5">
    <source>
        <dbReference type="ARBA" id="ARBA00023125"/>
    </source>
</evidence>
<comment type="cofactor">
    <cofactor evidence="7">
        <name>Zn(2+)</name>
        <dbReference type="ChEBI" id="CHEBI:29105"/>
    </cofactor>
    <text evidence="7">Binds 1 zinc ion per subunit.</text>
</comment>
<organism evidence="9 10">
    <name type="scientific">Acinetobacter pragensis</name>
    <dbReference type="NCBI Taxonomy" id="1806892"/>
    <lineage>
        <taxon>Bacteria</taxon>
        <taxon>Pseudomonadati</taxon>
        <taxon>Pseudomonadota</taxon>
        <taxon>Gammaproteobacteria</taxon>
        <taxon>Moraxellales</taxon>
        <taxon>Moraxellaceae</taxon>
        <taxon>Acinetobacter</taxon>
    </lineage>
</organism>
<dbReference type="Pfam" id="PF01475">
    <property type="entry name" value="FUR"/>
    <property type="match status" value="1"/>
</dbReference>
<dbReference type="GO" id="GO:0003700">
    <property type="term" value="F:DNA-binding transcription factor activity"/>
    <property type="evidence" value="ECO:0007669"/>
    <property type="project" value="InterPro"/>
</dbReference>
<dbReference type="Gene3D" id="1.10.10.10">
    <property type="entry name" value="Winged helix-like DNA-binding domain superfamily/Winged helix DNA-binding domain"/>
    <property type="match status" value="1"/>
</dbReference>
<proteinExistence type="inferred from homology"/>
<evidence type="ECO:0000256" key="8">
    <source>
        <dbReference type="PIRSR" id="PIRSR602481-2"/>
    </source>
</evidence>
<accession>A0A151XXX9</accession>
<feature type="binding site" evidence="7">
    <location>
        <position position="123"/>
    </location>
    <ligand>
        <name>Zn(2+)</name>
        <dbReference type="ChEBI" id="CHEBI:29105"/>
    </ligand>
</feature>
<dbReference type="InterPro" id="IPR043135">
    <property type="entry name" value="Fur_C"/>
</dbReference>